<proteinExistence type="predicted"/>
<gene>
    <name evidence="3" type="ORF">PG996_003774</name>
</gene>
<feature type="compositionally biased region" description="Low complexity" evidence="2">
    <location>
        <begin position="44"/>
        <end position="58"/>
    </location>
</feature>
<evidence type="ECO:0000256" key="2">
    <source>
        <dbReference type="SAM" id="MobiDB-lite"/>
    </source>
</evidence>
<protein>
    <recommendedName>
        <fullName evidence="5">BHLH domain-containing protein</fullName>
    </recommendedName>
</protein>
<evidence type="ECO:0008006" key="5">
    <source>
        <dbReference type="Google" id="ProtNLM"/>
    </source>
</evidence>
<feature type="coiled-coil region" evidence="1">
    <location>
        <begin position="109"/>
        <end position="143"/>
    </location>
</feature>
<feature type="region of interest" description="Disordered" evidence="2">
    <location>
        <begin position="43"/>
        <end position="76"/>
    </location>
</feature>
<accession>A0ABR1W2A0</accession>
<name>A0ABR1W2A0_9PEZI</name>
<comment type="caution">
    <text evidence="3">The sequence shown here is derived from an EMBL/GenBank/DDBJ whole genome shotgun (WGS) entry which is preliminary data.</text>
</comment>
<organism evidence="3 4">
    <name type="scientific">Apiospora saccharicola</name>
    <dbReference type="NCBI Taxonomy" id="335842"/>
    <lineage>
        <taxon>Eukaryota</taxon>
        <taxon>Fungi</taxon>
        <taxon>Dikarya</taxon>
        <taxon>Ascomycota</taxon>
        <taxon>Pezizomycotina</taxon>
        <taxon>Sordariomycetes</taxon>
        <taxon>Xylariomycetidae</taxon>
        <taxon>Amphisphaeriales</taxon>
        <taxon>Apiosporaceae</taxon>
        <taxon>Apiospora</taxon>
    </lineage>
</organism>
<keyword evidence="1" id="KW-0175">Coiled coil</keyword>
<reference evidence="3 4" key="1">
    <citation type="submission" date="2023-01" db="EMBL/GenBank/DDBJ databases">
        <title>Analysis of 21 Apiospora genomes using comparative genomics revels a genus with tremendous synthesis potential of carbohydrate active enzymes and secondary metabolites.</title>
        <authorList>
            <person name="Sorensen T."/>
        </authorList>
    </citation>
    <scope>NUCLEOTIDE SEQUENCE [LARGE SCALE GENOMIC DNA]</scope>
    <source>
        <strain evidence="3 4">CBS 83171</strain>
    </source>
</reference>
<sequence>MAHNKTSSEHMATQMAELALEHSDQNNAGVSYGTGVTANNQTLSAGNTPAASAGTAPASRIHGRSAILPDGKKRNEMAQMCKRRRKKLHRMAEKLLGELDEKHDIDPKLREASANLRETLSIMNDLDERLQALEEEQRILLEEQCVILE</sequence>
<evidence type="ECO:0000313" key="3">
    <source>
        <dbReference type="EMBL" id="KAK8077604.1"/>
    </source>
</evidence>
<keyword evidence="4" id="KW-1185">Reference proteome</keyword>
<dbReference type="EMBL" id="JAQQWM010000002">
    <property type="protein sequence ID" value="KAK8077604.1"/>
    <property type="molecule type" value="Genomic_DNA"/>
</dbReference>
<dbReference type="Proteomes" id="UP001446871">
    <property type="component" value="Unassembled WGS sequence"/>
</dbReference>
<evidence type="ECO:0000256" key="1">
    <source>
        <dbReference type="SAM" id="Coils"/>
    </source>
</evidence>
<evidence type="ECO:0000313" key="4">
    <source>
        <dbReference type="Proteomes" id="UP001446871"/>
    </source>
</evidence>